<evidence type="ECO:0000313" key="3">
    <source>
        <dbReference type="EMBL" id="KAF7932556.1"/>
    </source>
</evidence>
<evidence type="ECO:0000256" key="1">
    <source>
        <dbReference type="SAM" id="MobiDB-lite"/>
    </source>
</evidence>
<protein>
    <recommendedName>
        <fullName evidence="2">Ubiquitin-like domain-containing protein</fullName>
    </recommendedName>
</protein>
<gene>
    <name evidence="3" type="ORF">EAE98_003855</name>
</gene>
<feature type="compositionally biased region" description="Polar residues" evidence="1">
    <location>
        <begin position="491"/>
        <end position="503"/>
    </location>
</feature>
<evidence type="ECO:0000313" key="4">
    <source>
        <dbReference type="Proteomes" id="UP000783213"/>
    </source>
</evidence>
<organism evidence="3 4">
    <name type="scientific">Botrytis deweyae</name>
    <dbReference type="NCBI Taxonomy" id="2478750"/>
    <lineage>
        <taxon>Eukaryota</taxon>
        <taxon>Fungi</taxon>
        <taxon>Dikarya</taxon>
        <taxon>Ascomycota</taxon>
        <taxon>Pezizomycotina</taxon>
        <taxon>Leotiomycetes</taxon>
        <taxon>Helotiales</taxon>
        <taxon>Sclerotiniaceae</taxon>
        <taxon>Botrytis</taxon>
    </lineage>
</organism>
<reference evidence="3 4" key="1">
    <citation type="journal article" date="2020" name="Genome Biol. Evol.">
        <title>Comparative genomics of Sclerotiniaceae.</title>
        <authorList>
            <person name="Valero Jimenez C.A."/>
            <person name="Steentjes M."/>
            <person name="Scholten O.E."/>
            <person name="Van Kan J.A.L."/>
        </authorList>
    </citation>
    <scope>NUCLEOTIDE SEQUENCE [LARGE SCALE GENOMIC DNA]</scope>
    <source>
        <strain evidence="3 4">B1</strain>
    </source>
</reference>
<evidence type="ECO:0000259" key="2">
    <source>
        <dbReference type="Pfam" id="PF22893"/>
    </source>
</evidence>
<dbReference type="PANTHER" id="PTHR38886">
    <property type="entry name" value="SESA DOMAIN-CONTAINING PROTEIN"/>
    <property type="match status" value="1"/>
</dbReference>
<feature type="region of interest" description="Disordered" evidence="1">
    <location>
        <begin position="491"/>
        <end position="537"/>
    </location>
</feature>
<name>A0ABQ7IRW2_9HELO</name>
<dbReference type="GeneID" id="62230629"/>
<proteinExistence type="predicted"/>
<feature type="domain" description="Ubiquitin-like" evidence="2">
    <location>
        <begin position="324"/>
        <end position="403"/>
    </location>
</feature>
<sequence>MSFGWSAGDIAQAISLIVKVVKALDDASGAPDEYRKMAVFLENVNLTLKNLHVFATLGVYPSYGDEIRRQIQNIRPPLERFIKIMKNFEPHLGSNATPGWWKNIPQKMLWTFKHSHHKLKKEIKVHLLTLDNLLNRFTLEVVLTLPDEMKKLFMNTLTPQMVSLLEGMVNPIRSEICIIRRERNEQHKELYSKAEDIILLLQSLKIDDSRPENNGAFDAAVHNIKEHITSTLGPTSNSSQIPIIGSYPRRVGNTESPPASNVLFQATNRDPLEASDEEIKQSLRNIYYGIILYAGMFLRNLCLYLANRLMLSRPLTPNLLAIYHITFHDALGRPPRVLQFDVFNNFQVFQAFLYQSFSDTVGKPWVERGSYLLANKSEKSALTADTWSRIIKPGCHIEMAMVLDYSNKLKDRCPDTSCSGVLISITNSTWRKCSSCQKEILEPGVSNKIRNHYSPVSQVAMEQHDTEVSEAVNTANFARCVYRLNHQPPTAQSTELLRPQNSDTKLRTKKSKSVLKLSRSDLKPDTRPSAQPSTTTSKSRKAAVAIWSCCWCREYIGNYTSSGMTTAIVNCTECLHLRCSNCKLYRMFASKMQ</sequence>
<feature type="compositionally biased region" description="Polar residues" evidence="1">
    <location>
        <begin position="528"/>
        <end position="537"/>
    </location>
</feature>
<dbReference type="Proteomes" id="UP000783213">
    <property type="component" value="Unassembled WGS sequence"/>
</dbReference>
<comment type="caution">
    <text evidence="3">The sequence shown here is derived from an EMBL/GenBank/DDBJ whole genome shotgun (WGS) entry which is preliminary data.</text>
</comment>
<dbReference type="Pfam" id="PF22893">
    <property type="entry name" value="ULD_2"/>
    <property type="match status" value="1"/>
</dbReference>
<dbReference type="PANTHER" id="PTHR38886:SF1">
    <property type="entry name" value="NACHT-NTPASE AND P-LOOP NTPASES N-TERMINAL DOMAIN-CONTAINING PROTEIN"/>
    <property type="match status" value="1"/>
</dbReference>
<dbReference type="InterPro" id="IPR054464">
    <property type="entry name" value="ULD_fung"/>
</dbReference>
<dbReference type="EMBL" id="RCSX01000007">
    <property type="protein sequence ID" value="KAF7932556.1"/>
    <property type="molecule type" value="Genomic_DNA"/>
</dbReference>
<accession>A0ABQ7IRW2</accession>
<keyword evidence="4" id="KW-1185">Reference proteome</keyword>
<dbReference type="RefSeq" id="XP_038811948.1">
    <property type="nucleotide sequence ID" value="XM_038951475.1"/>
</dbReference>